<keyword evidence="4" id="KW-1185">Reference proteome</keyword>
<dbReference type="GO" id="GO:0046677">
    <property type="term" value="P:response to antibiotic"/>
    <property type="evidence" value="ECO:0007669"/>
    <property type="project" value="InterPro"/>
</dbReference>
<dbReference type="Pfam" id="PF13354">
    <property type="entry name" value="Beta-lactamase2"/>
    <property type="match status" value="1"/>
</dbReference>
<dbReference type="GO" id="GO:0008800">
    <property type="term" value="F:beta-lactamase activity"/>
    <property type="evidence" value="ECO:0007669"/>
    <property type="project" value="InterPro"/>
</dbReference>
<name>A0AAU4JWU3_9NOCA</name>
<dbReference type="AlphaFoldDB" id="A0AAU4JWU3"/>
<dbReference type="SUPFAM" id="SSF56601">
    <property type="entry name" value="beta-lactamase/transpeptidase-like"/>
    <property type="match status" value="1"/>
</dbReference>
<dbReference type="InterPro" id="IPR012338">
    <property type="entry name" value="Beta-lactam/transpept-like"/>
</dbReference>
<proteinExistence type="predicted"/>
<dbReference type="RefSeq" id="WP_328855938.1">
    <property type="nucleotide sequence ID" value="NZ_CP108021.1"/>
</dbReference>
<evidence type="ECO:0000256" key="1">
    <source>
        <dbReference type="SAM" id="SignalP"/>
    </source>
</evidence>
<reference evidence="3 4" key="1">
    <citation type="submission" date="2022-10" db="EMBL/GenBank/DDBJ databases">
        <title>The complete genomes of actinobacterial strains from the NBC collection.</title>
        <authorList>
            <person name="Joergensen T.S."/>
            <person name="Alvarez Arevalo M."/>
            <person name="Sterndorff E.B."/>
            <person name="Faurdal D."/>
            <person name="Vuksanovic O."/>
            <person name="Mourched A.-S."/>
            <person name="Charusanti P."/>
            <person name="Shaw S."/>
            <person name="Blin K."/>
            <person name="Weber T."/>
        </authorList>
    </citation>
    <scope>NUCLEOTIDE SEQUENCE [LARGE SCALE GENOMIC DNA]</scope>
    <source>
        <strain evidence="3 4">NBC_00319</strain>
    </source>
</reference>
<keyword evidence="1" id="KW-0732">Signal</keyword>
<dbReference type="PANTHER" id="PTHR35333:SF3">
    <property type="entry name" value="BETA-LACTAMASE-TYPE TRANSPEPTIDASE FOLD CONTAINING PROTEIN"/>
    <property type="match status" value="1"/>
</dbReference>
<evidence type="ECO:0000313" key="4">
    <source>
        <dbReference type="Proteomes" id="UP001432128"/>
    </source>
</evidence>
<feature type="chain" id="PRO_5043715941" evidence="1">
    <location>
        <begin position="31"/>
        <end position="368"/>
    </location>
</feature>
<organism evidence="3 4">
    <name type="scientific">Williamsia herbipolensis</name>
    <dbReference type="NCBI Taxonomy" id="1603258"/>
    <lineage>
        <taxon>Bacteria</taxon>
        <taxon>Bacillati</taxon>
        <taxon>Actinomycetota</taxon>
        <taxon>Actinomycetes</taxon>
        <taxon>Mycobacteriales</taxon>
        <taxon>Nocardiaceae</taxon>
        <taxon>Williamsia</taxon>
    </lineage>
</organism>
<evidence type="ECO:0000313" key="3">
    <source>
        <dbReference type="EMBL" id="WUM18254.1"/>
    </source>
</evidence>
<feature type="signal peptide" evidence="1">
    <location>
        <begin position="1"/>
        <end position="30"/>
    </location>
</feature>
<dbReference type="PANTHER" id="PTHR35333">
    <property type="entry name" value="BETA-LACTAMASE"/>
    <property type="match status" value="1"/>
</dbReference>
<dbReference type="KEGG" id="whr:OG579_10810"/>
<dbReference type="Gene3D" id="3.40.710.10">
    <property type="entry name" value="DD-peptidase/beta-lactamase superfamily"/>
    <property type="match status" value="1"/>
</dbReference>
<sequence>MPRRAASFLAGLFVTVAALVVPTSTGPASAAPCPPPPAADTSTARGWVGYLAAHPKDYGLVVTDGRRVTVSHNADRAYPTASASKLINLAVYARAVASGRITPTQTVSVNEWERWYLPIDGGAHVQALEYLKLPPLTGAPGSARPASLRVSLAQLADVMIRFSDSAAPDTLRAVLGDAGFDAVMRQYGLRGLPPLNAALYLGLIDPTLTTQARQQAAARRYHDDARYRAAVFAAAPRLTALTTSAQVDRSYSQPARGLNRLIGAIADGSFGPGAPLARSILEYQGPGPDGSVLGFKGGSLLAPDNSVLTENFEFRTPAGRISTATLLVRGLSRADYEKSNYAQQTLLLGLVRGDAATVAAVQCATGGH</sequence>
<gene>
    <name evidence="3" type="ORF">OG579_10810</name>
</gene>
<evidence type="ECO:0000259" key="2">
    <source>
        <dbReference type="Pfam" id="PF13354"/>
    </source>
</evidence>
<dbReference type="GO" id="GO:0030655">
    <property type="term" value="P:beta-lactam antibiotic catabolic process"/>
    <property type="evidence" value="ECO:0007669"/>
    <property type="project" value="InterPro"/>
</dbReference>
<protein>
    <submittedName>
        <fullName evidence="3">Class A beta-lactamase-related serine hydrolase</fullName>
    </submittedName>
</protein>
<accession>A0AAU4JWU3</accession>
<dbReference type="InterPro" id="IPR045155">
    <property type="entry name" value="Beta-lactam_cat"/>
</dbReference>
<dbReference type="InterPro" id="IPR000871">
    <property type="entry name" value="Beta-lactam_class-A"/>
</dbReference>
<keyword evidence="3" id="KW-0378">Hydrolase</keyword>
<feature type="domain" description="Beta-lactamase class A catalytic" evidence="2">
    <location>
        <begin position="64"/>
        <end position="191"/>
    </location>
</feature>
<dbReference type="EMBL" id="CP108021">
    <property type="protein sequence ID" value="WUM18254.1"/>
    <property type="molecule type" value="Genomic_DNA"/>
</dbReference>
<dbReference type="Proteomes" id="UP001432128">
    <property type="component" value="Chromosome"/>
</dbReference>